<sequence>MLHILNKPPHSEAAAQMLSIVAEGDGILLIEDAVQALLHADWQGWDAAADVSVCVLKEDAASRGLSGAALNSQAILVDMEGFVELTEQHTKILSWY</sequence>
<dbReference type="Pfam" id="PF04077">
    <property type="entry name" value="DsrH"/>
    <property type="match status" value="1"/>
</dbReference>
<name>A0A0D7UYC9_9GAMM</name>
<keyword evidence="4" id="KW-1185">Reference proteome</keyword>
<dbReference type="GO" id="GO:1990228">
    <property type="term" value="C:sulfurtransferase complex"/>
    <property type="evidence" value="ECO:0007669"/>
    <property type="project" value="TreeGrafter"/>
</dbReference>
<dbReference type="NCBIfam" id="TIGR03011">
    <property type="entry name" value="sulf_tusB_dsrH"/>
    <property type="match status" value="1"/>
</dbReference>
<gene>
    <name evidence="1" type="ORF">HMEPL2_05440</name>
    <name evidence="2" type="ORF">SAMN05878438_1410</name>
</gene>
<dbReference type="RefSeq" id="WP_044629129.1">
    <property type="nucleotide sequence ID" value="NZ_AP022869.1"/>
</dbReference>
<dbReference type="InterPro" id="IPR007215">
    <property type="entry name" value="Sulphur_relay_TusB/DsrH"/>
</dbReference>
<proteinExistence type="predicted"/>
<dbReference type="InterPro" id="IPR027396">
    <property type="entry name" value="DsrEFH-like"/>
</dbReference>
<evidence type="ECO:0000313" key="2">
    <source>
        <dbReference type="EMBL" id="SIN64017.1"/>
    </source>
</evidence>
<dbReference type="GO" id="GO:0002143">
    <property type="term" value="P:tRNA wobble position uridine thiolation"/>
    <property type="evidence" value="ECO:0007669"/>
    <property type="project" value="InterPro"/>
</dbReference>
<dbReference type="AlphaFoldDB" id="A0A0D7UYC9"/>
<reference evidence="2 3" key="1">
    <citation type="submission" date="2016-11" db="EMBL/GenBank/DDBJ databases">
        <authorList>
            <person name="Jaros S."/>
            <person name="Januszkiewicz K."/>
            <person name="Wedrychowicz H."/>
        </authorList>
    </citation>
    <scope>NUCLEOTIDE SEQUENCE [LARGE SCALE GENOMIC DNA]</scope>
    <source>
        <strain evidence="2 3">ACAM 239</strain>
    </source>
</reference>
<evidence type="ECO:0000313" key="1">
    <source>
        <dbReference type="EMBL" id="BCB70193.1"/>
    </source>
</evidence>
<evidence type="ECO:0000313" key="3">
    <source>
        <dbReference type="Proteomes" id="UP000185024"/>
    </source>
</evidence>
<dbReference type="Proteomes" id="UP000185024">
    <property type="component" value="Unassembled WGS sequence"/>
</dbReference>
<dbReference type="GeneID" id="97275340"/>
<dbReference type="PATRIC" id="fig|29570.3.peg.328"/>
<protein>
    <submittedName>
        <fullName evidence="2">tRNA 2-thiouridine synthesizing protein B</fullName>
    </submittedName>
</protein>
<dbReference type="SUPFAM" id="SSF75169">
    <property type="entry name" value="DsrEFH-like"/>
    <property type="match status" value="1"/>
</dbReference>
<dbReference type="PANTHER" id="PTHR37526:SF1">
    <property type="entry name" value="PROTEIN TUSB"/>
    <property type="match status" value="1"/>
</dbReference>
<dbReference type="EMBL" id="FSQX01000001">
    <property type="protein sequence ID" value="SIN64017.1"/>
    <property type="molecule type" value="Genomic_DNA"/>
</dbReference>
<dbReference type="Gene3D" id="3.40.1260.10">
    <property type="entry name" value="DsrEFH-like"/>
    <property type="match status" value="1"/>
</dbReference>
<reference evidence="1 4" key="2">
    <citation type="submission" date="2020-03" db="EMBL/GenBank/DDBJ databases">
        <title>Complete Genome Sequence of Halomonas meridiana strain Eplume2, isolated from hydrothermal-plume in the north east Pacific Ocean.</title>
        <authorList>
            <person name="Kurihara Y."/>
            <person name="Kawai S."/>
            <person name="Sakai A."/>
            <person name="Galipon J."/>
            <person name="Arakawa K."/>
        </authorList>
    </citation>
    <scope>NUCLEOTIDE SEQUENCE [LARGE SCALE GENOMIC DNA]</scope>
    <source>
        <strain evidence="1 4">Eplume2</strain>
    </source>
</reference>
<dbReference type="EMBL" id="AP022869">
    <property type="protein sequence ID" value="BCB70193.1"/>
    <property type="molecule type" value="Genomic_DNA"/>
</dbReference>
<dbReference type="Proteomes" id="UP000501053">
    <property type="component" value="Chromosome"/>
</dbReference>
<accession>A0A0D7UYC9</accession>
<organism evidence="1 4">
    <name type="scientific">Vreelandella aquamarina</name>
    <dbReference type="NCBI Taxonomy" id="77097"/>
    <lineage>
        <taxon>Bacteria</taxon>
        <taxon>Pseudomonadati</taxon>
        <taxon>Pseudomonadota</taxon>
        <taxon>Gammaproteobacteria</taxon>
        <taxon>Oceanospirillales</taxon>
        <taxon>Halomonadaceae</taxon>
        <taxon>Vreelandella</taxon>
    </lineage>
</organism>
<evidence type="ECO:0000313" key="4">
    <source>
        <dbReference type="Proteomes" id="UP000501053"/>
    </source>
</evidence>
<dbReference type="OrthoDB" id="9795117at2"/>
<dbReference type="PANTHER" id="PTHR37526">
    <property type="entry name" value="PROTEIN TUSB"/>
    <property type="match status" value="1"/>
</dbReference>